<accession>A0A1H6FG25</accession>
<dbReference type="RefSeq" id="WP_103922502.1">
    <property type="nucleotide sequence ID" value="NZ_FMSV02000557.1"/>
</dbReference>
<dbReference type="EMBL" id="FMSV02000557">
    <property type="protein sequence ID" value="SEH09012.1"/>
    <property type="molecule type" value="Genomic_DNA"/>
</dbReference>
<dbReference type="SUPFAM" id="SSF143120">
    <property type="entry name" value="YefM-like"/>
    <property type="match status" value="1"/>
</dbReference>
<evidence type="ECO:0000313" key="2">
    <source>
        <dbReference type="EMBL" id="SEH09012.1"/>
    </source>
</evidence>
<organism evidence="2 3">
    <name type="scientific">Candidatus Venteria ishoeyi</name>
    <dbReference type="NCBI Taxonomy" id="1899563"/>
    <lineage>
        <taxon>Bacteria</taxon>
        <taxon>Pseudomonadati</taxon>
        <taxon>Pseudomonadota</taxon>
        <taxon>Gammaproteobacteria</taxon>
        <taxon>Thiotrichales</taxon>
        <taxon>Thiotrichaceae</taxon>
        <taxon>Venteria</taxon>
    </lineage>
</organism>
<gene>
    <name evidence="2" type="ORF">MBHS_04905</name>
</gene>
<evidence type="ECO:0000256" key="1">
    <source>
        <dbReference type="ARBA" id="ARBA00009981"/>
    </source>
</evidence>
<keyword evidence="3" id="KW-1185">Reference proteome</keyword>
<dbReference type="Gene3D" id="1.10.1220.170">
    <property type="match status" value="1"/>
</dbReference>
<dbReference type="Proteomes" id="UP000236724">
    <property type="component" value="Unassembled WGS sequence"/>
</dbReference>
<sequence>MPVIIFQNSKLYHQAIDDREIIFIQAGESQEQVALIAADELDSLLETAHLLKSPNNAQRLLTALQRAKNQDLPTRSPHI</sequence>
<dbReference type="OrthoDB" id="9802003at2"/>
<protein>
    <submittedName>
        <fullName evidence="2">Antitoxin YefM</fullName>
    </submittedName>
</protein>
<dbReference type="InterPro" id="IPR036165">
    <property type="entry name" value="YefM-like_sf"/>
</dbReference>
<evidence type="ECO:0000313" key="3">
    <source>
        <dbReference type="Proteomes" id="UP000236724"/>
    </source>
</evidence>
<proteinExistence type="inferred from homology"/>
<comment type="similarity">
    <text evidence="1">Belongs to the phD/YefM antitoxin family.</text>
</comment>
<reference evidence="2 3" key="1">
    <citation type="submission" date="2016-10" db="EMBL/GenBank/DDBJ databases">
        <authorList>
            <person name="de Groot N.N."/>
        </authorList>
    </citation>
    <scope>NUCLEOTIDE SEQUENCE [LARGE SCALE GENOMIC DNA]</scope>
    <source>
        <strain evidence="2">MBHS1</strain>
    </source>
</reference>
<name>A0A1H6FG25_9GAMM</name>
<dbReference type="AlphaFoldDB" id="A0A1H6FG25"/>